<evidence type="ECO:0000313" key="12">
    <source>
        <dbReference type="EMBL" id="CAA7055525.1"/>
    </source>
</evidence>
<evidence type="ECO:0000256" key="6">
    <source>
        <dbReference type="PIRSR" id="PIRSR000137-2"/>
    </source>
</evidence>
<evidence type="ECO:0000313" key="13">
    <source>
        <dbReference type="Proteomes" id="UP000467841"/>
    </source>
</evidence>
<keyword evidence="7" id="KW-1015">Disulfide bond</keyword>
<evidence type="ECO:0000256" key="3">
    <source>
        <dbReference type="ARBA" id="ARBA00022630"/>
    </source>
</evidence>
<name>A0A6D2KES4_9BRAS</name>
<dbReference type="PANTHER" id="PTHR45968:SF31">
    <property type="entry name" value="GLUCOSE-METHANOL-CHOLINE (GMC) OXIDOREDUCTASE FAMILY PROTEIN"/>
    <property type="match status" value="1"/>
</dbReference>
<evidence type="ECO:0000256" key="9">
    <source>
        <dbReference type="SAM" id="SignalP"/>
    </source>
</evidence>
<proteinExistence type="inferred from homology"/>
<evidence type="ECO:0000259" key="11">
    <source>
        <dbReference type="PROSITE" id="PS00624"/>
    </source>
</evidence>
<dbReference type="SUPFAM" id="SSF54373">
    <property type="entry name" value="FAD-linked reductases, C-terminal domain"/>
    <property type="match status" value="1"/>
</dbReference>
<dbReference type="PROSITE" id="PS00623">
    <property type="entry name" value="GMC_OXRED_1"/>
    <property type="match status" value="1"/>
</dbReference>
<keyword evidence="4 9" id="KW-0732">Signal</keyword>
<feature type="chain" id="PRO_5025652602" description="Glucose-methanol-choline oxidoreductase N-terminal domain-containing protein" evidence="9">
    <location>
        <begin position="26"/>
        <end position="523"/>
    </location>
</feature>
<dbReference type="GO" id="GO:0016614">
    <property type="term" value="F:oxidoreductase activity, acting on CH-OH group of donors"/>
    <property type="evidence" value="ECO:0007669"/>
    <property type="project" value="InterPro"/>
</dbReference>
<dbReference type="InterPro" id="IPR036188">
    <property type="entry name" value="FAD/NAD-bd_sf"/>
</dbReference>
<reference evidence="12" key="1">
    <citation type="submission" date="2020-01" db="EMBL/GenBank/DDBJ databases">
        <authorList>
            <person name="Mishra B."/>
        </authorList>
    </citation>
    <scope>NUCLEOTIDE SEQUENCE [LARGE SCALE GENOMIC DNA]</scope>
</reference>
<comment type="cofactor">
    <cofactor evidence="1 6">
        <name>FAD</name>
        <dbReference type="ChEBI" id="CHEBI:57692"/>
    </cofactor>
</comment>
<feature type="binding site" evidence="6">
    <location>
        <position position="226"/>
    </location>
    <ligand>
        <name>FAD</name>
        <dbReference type="ChEBI" id="CHEBI:57692"/>
    </ligand>
</feature>
<evidence type="ECO:0000256" key="7">
    <source>
        <dbReference type="PIRSR" id="PIRSR000137-3"/>
    </source>
</evidence>
<feature type="signal peptide" evidence="9">
    <location>
        <begin position="1"/>
        <end position="25"/>
    </location>
</feature>
<feature type="domain" description="Glucose-methanol-choline oxidoreductase N-terminal" evidence="10">
    <location>
        <begin position="111"/>
        <end position="134"/>
    </location>
</feature>
<evidence type="ECO:0000256" key="4">
    <source>
        <dbReference type="ARBA" id="ARBA00022729"/>
    </source>
</evidence>
<dbReference type="InterPro" id="IPR051871">
    <property type="entry name" value="GMC_Oxidoreductase-Related"/>
</dbReference>
<feature type="disulfide bond" evidence="7">
    <location>
        <begin position="403"/>
        <end position="450"/>
    </location>
</feature>
<accession>A0A6D2KES4</accession>
<feature type="binding site" evidence="6">
    <location>
        <begin position="498"/>
        <end position="499"/>
    </location>
    <ligand>
        <name>FAD</name>
        <dbReference type="ChEBI" id="CHEBI:57692"/>
    </ligand>
</feature>
<feature type="domain" description="Glucose-methanol-choline oxidoreductase N-terminal" evidence="11">
    <location>
        <begin position="271"/>
        <end position="285"/>
    </location>
</feature>
<dbReference type="GO" id="GO:0050660">
    <property type="term" value="F:flavin adenine dinucleotide binding"/>
    <property type="evidence" value="ECO:0007669"/>
    <property type="project" value="InterPro"/>
</dbReference>
<dbReference type="Gene3D" id="3.50.50.60">
    <property type="entry name" value="FAD/NAD(P)-binding domain"/>
    <property type="match status" value="1"/>
</dbReference>
<evidence type="ECO:0000256" key="5">
    <source>
        <dbReference type="ARBA" id="ARBA00022827"/>
    </source>
</evidence>
<keyword evidence="13" id="KW-1185">Reference proteome</keyword>
<dbReference type="InterPro" id="IPR012132">
    <property type="entry name" value="GMC_OxRdtase"/>
</dbReference>
<sequence>MGLHIFRLLCKILVATILFHGSCYSDKDGQYTFMKDAIVAPTYASFDYIVIGGGTSGCALATTLSQNASVLVLERGGSPYDNLTATDLGNVIPSSWSQPFTSKDGVDNQRARVLGGGTVINGGFYTRAGDDYVAEAKWEMEDVESAYEWIEKKLVFKPQVKGWQSAYLKGLLEADVTPYNGFTYEHINGTKIGGTLFDIGGHRHSAADLLKYANPDKIVVYLNATVHKILFTTKGDQKLKAHGVIYKDRDGVFHKAELAENVMNEVILSAGALGSPQLLMLSGVGPRAHLEAHGVNPVVRDHPMVGKGMGDNPMSGVVIPSPLPVEMVPPANVGITKFGSFVEGAALDSLSQTPSIKSNSGLIVEKVDGPVSRGYLELQNTNPDDNPSVKFNYYQEHEDLEKCVIGLETIIKVIDSKAFSKYKYPNATAIELLSLMLSPQTAVSNLTQYCIDTVRTIFHYHGGCQVGRVVDKNYKVFGIDSLRVIDGSTFLKSPGTNPQATVLMLGRYMGQKIIQDRVSFGGK</sequence>
<dbReference type="AlphaFoldDB" id="A0A6D2KES4"/>
<dbReference type="PANTHER" id="PTHR45968">
    <property type="entry name" value="OSJNBA0019K04.7 PROTEIN"/>
    <property type="match status" value="1"/>
</dbReference>
<comment type="caution">
    <text evidence="12">The sequence shown here is derived from an EMBL/GenBank/DDBJ whole genome shotgun (WGS) entry which is preliminary data.</text>
</comment>
<keyword evidence="5 6" id="KW-0274">FAD</keyword>
<evidence type="ECO:0000256" key="2">
    <source>
        <dbReference type="ARBA" id="ARBA00010790"/>
    </source>
</evidence>
<dbReference type="Proteomes" id="UP000467841">
    <property type="component" value="Unassembled WGS sequence"/>
</dbReference>
<dbReference type="Pfam" id="PF00732">
    <property type="entry name" value="GMC_oxred_N"/>
    <property type="match status" value="1"/>
</dbReference>
<dbReference type="Gene3D" id="3.30.410.40">
    <property type="match status" value="1"/>
</dbReference>
<feature type="binding site" evidence="6">
    <location>
        <begin position="55"/>
        <end position="56"/>
    </location>
    <ligand>
        <name>FAD</name>
        <dbReference type="ChEBI" id="CHEBI:57692"/>
    </ligand>
</feature>
<feature type="binding site" evidence="6">
    <location>
        <position position="487"/>
    </location>
    <ligand>
        <name>FAD</name>
        <dbReference type="ChEBI" id="CHEBI:57692"/>
    </ligand>
</feature>
<organism evidence="12 13">
    <name type="scientific">Microthlaspi erraticum</name>
    <dbReference type="NCBI Taxonomy" id="1685480"/>
    <lineage>
        <taxon>Eukaryota</taxon>
        <taxon>Viridiplantae</taxon>
        <taxon>Streptophyta</taxon>
        <taxon>Embryophyta</taxon>
        <taxon>Tracheophyta</taxon>
        <taxon>Spermatophyta</taxon>
        <taxon>Magnoliopsida</taxon>
        <taxon>eudicotyledons</taxon>
        <taxon>Gunneridae</taxon>
        <taxon>Pentapetalae</taxon>
        <taxon>rosids</taxon>
        <taxon>malvids</taxon>
        <taxon>Brassicales</taxon>
        <taxon>Brassicaceae</taxon>
        <taxon>Coluteocarpeae</taxon>
        <taxon>Microthlaspi</taxon>
    </lineage>
</organism>
<gene>
    <name evidence="12" type="ORF">MERR_LOCUS42761</name>
</gene>
<evidence type="ECO:0000256" key="8">
    <source>
        <dbReference type="RuleBase" id="RU003968"/>
    </source>
</evidence>
<comment type="similarity">
    <text evidence="2 8">Belongs to the GMC oxidoreductase family.</text>
</comment>
<dbReference type="EMBL" id="CACVBM020001607">
    <property type="protein sequence ID" value="CAA7055525.1"/>
    <property type="molecule type" value="Genomic_DNA"/>
</dbReference>
<protein>
    <recommendedName>
        <fullName evidence="10 11">Glucose-methanol-choline oxidoreductase N-terminal domain-containing protein</fullName>
    </recommendedName>
</protein>
<evidence type="ECO:0000256" key="1">
    <source>
        <dbReference type="ARBA" id="ARBA00001974"/>
    </source>
</evidence>
<dbReference type="PROSITE" id="PS00624">
    <property type="entry name" value="GMC_OXRED_2"/>
    <property type="match status" value="1"/>
</dbReference>
<dbReference type="PIRSF" id="PIRSF000137">
    <property type="entry name" value="Alcohol_oxidase"/>
    <property type="match status" value="1"/>
</dbReference>
<dbReference type="InterPro" id="IPR007867">
    <property type="entry name" value="GMC_OxRtase_C"/>
</dbReference>
<dbReference type="SUPFAM" id="SSF51905">
    <property type="entry name" value="FAD/NAD(P)-binding domain"/>
    <property type="match status" value="1"/>
</dbReference>
<dbReference type="OrthoDB" id="269227at2759"/>
<evidence type="ECO:0000259" key="10">
    <source>
        <dbReference type="PROSITE" id="PS00623"/>
    </source>
</evidence>
<dbReference type="InterPro" id="IPR000172">
    <property type="entry name" value="GMC_OxRdtase_N"/>
</dbReference>
<feature type="binding site" evidence="6">
    <location>
        <position position="113"/>
    </location>
    <ligand>
        <name>FAD</name>
        <dbReference type="ChEBI" id="CHEBI:57692"/>
    </ligand>
</feature>
<keyword evidence="3 8" id="KW-0285">Flavoprotein</keyword>
<dbReference type="Pfam" id="PF05199">
    <property type="entry name" value="GMC_oxred_C"/>
    <property type="match status" value="1"/>
</dbReference>